<comment type="cofactor">
    <cofactor evidence="10">
        <name>thiamine diphosphate</name>
        <dbReference type="ChEBI" id="CHEBI:58937"/>
    </cofactor>
    <text evidence="10">Binds 1 thiamine pyrophosphate per subunit.</text>
</comment>
<dbReference type="InterPro" id="IPR029061">
    <property type="entry name" value="THDP-binding"/>
</dbReference>
<feature type="domain" description="Transketolase-like pyrimidine-binding" evidence="11">
    <location>
        <begin position="324"/>
        <end position="488"/>
    </location>
</feature>
<accession>A0ABP6ID52</accession>
<reference evidence="13" key="1">
    <citation type="journal article" date="2019" name="Int. J. Syst. Evol. Microbiol.">
        <title>The Global Catalogue of Microorganisms (GCM) 10K type strain sequencing project: providing services to taxonomists for standard genome sequencing and annotation.</title>
        <authorList>
            <consortium name="The Broad Institute Genomics Platform"/>
            <consortium name="The Broad Institute Genome Sequencing Center for Infectious Disease"/>
            <person name="Wu L."/>
            <person name="Ma J."/>
        </authorList>
    </citation>
    <scope>NUCLEOTIDE SEQUENCE [LARGE SCALE GENOMIC DNA]</scope>
    <source>
        <strain evidence="13">JCM 6242</strain>
    </source>
</reference>
<dbReference type="InterPro" id="IPR005475">
    <property type="entry name" value="Transketolase-like_Pyr-bd"/>
</dbReference>
<dbReference type="PANTHER" id="PTHR43322">
    <property type="entry name" value="1-D-DEOXYXYLULOSE 5-PHOSPHATE SYNTHASE-RELATED"/>
    <property type="match status" value="1"/>
</dbReference>
<evidence type="ECO:0000256" key="6">
    <source>
        <dbReference type="ARBA" id="ARBA00022842"/>
    </source>
</evidence>
<feature type="binding site" evidence="10">
    <location>
        <position position="81"/>
    </location>
    <ligand>
        <name>thiamine diphosphate</name>
        <dbReference type="ChEBI" id="CHEBI:58937"/>
    </ligand>
</feature>
<keyword evidence="6 10" id="KW-0460">Magnesium</keyword>
<dbReference type="Proteomes" id="UP001500831">
    <property type="component" value="Unassembled WGS sequence"/>
</dbReference>
<dbReference type="InterPro" id="IPR033248">
    <property type="entry name" value="Transketolase_C"/>
</dbReference>
<dbReference type="Gene3D" id="3.40.50.970">
    <property type="match status" value="2"/>
</dbReference>
<feature type="binding site" evidence="10">
    <location>
        <position position="184"/>
    </location>
    <ligand>
        <name>Mg(2+)</name>
        <dbReference type="ChEBI" id="CHEBI:18420"/>
    </ligand>
</feature>
<protein>
    <recommendedName>
        <fullName evidence="10">1-deoxy-D-xylulose-5-phosphate synthase</fullName>
        <ecNumber evidence="10">2.2.1.7</ecNumber>
    </recommendedName>
    <alternativeName>
        <fullName evidence="10">1-deoxyxylulose-5-phosphate synthase</fullName>
        <shortName evidence="10">DXP synthase</shortName>
        <shortName evidence="10">DXPS</shortName>
    </alternativeName>
</protein>
<dbReference type="HAMAP" id="MF_00315">
    <property type="entry name" value="DXP_synth"/>
    <property type="match status" value="1"/>
</dbReference>
<dbReference type="NCBIfam" id="NF003933">
    <property type="entry name" value="PRK05444.2-2"/>
    <property type="match status" value="1"/>
</dbReference>
<dbReference type="NCBIfam" id="TIGR00204">
    <property type="entry name" value="dxs"/>
    <property type="match status" value="1"/>
</dbReference>
<keyword evidence="8 10" id="KW-0786">Thiamine pyrophosphate</keyword>
<keyword evidence="7 10" id="KW-0784">Thiamine biosynthesis</keyword>
<evidence type="ECO:0000256" key="1">
    <source>
        <dbReference type="ARBA" id="ARBA00004980"/>
    </source>
</evidence>
<dbReference type="CDD" id="cd07033">
    <property type="entry name" value="TPP_PYR_DXS_TK_like"/>
    <property type="match status" value="1"/>
</dbReference>
<comment type="caution">
    <text evidence="12">The sequence shown here is derived from an EMBL/GenBank/DDBJ whole genome shotgun (WGS) entry which is preliminary data.</text>
</comment>
<evidence type="ECO:0000256" key="7">
    <source>
        <dbReference type="ARBA" id="ARBA00022977"/>
    </source>
</evidence>
<dbReference type="CDD" id="cd02007">
    <property type="entry name" value="TPP_DXS"/>
    <property type="match status" value="1"/>
</dbReference>
<evidence type="ECO:0000256" key="9">
    <source>
        <dbReference type="ARBA" id="ARBA00023229"/>
    </source>
</evidence>
<comment type="function">
    <text evidence="10">Catalyzes the acyloin condensation reaction between C atoms 2 and 3 of pyruvate and glyceraldehyde 3-phosphate to yield 1-deoxy-D-xylulose-5-phosphate (DXP).</text>
</comment>
<dbReference type="EC" id="2.2.1.7" evidence="10"/>
<dbReference type="Pfam" id="PF02780">
    <property type="entry name" value="Transketolase_C"/>
    <property type="match status" value="1"/>
</dbReference>
<feature type="binding site" evidence="10">
    <location>
        <begin position="155"/>
        <end position="156"/>
    </location>
    <ligand>
        <name>thiamine diphosphate</name>
        <dbReference type="ChEBI" id="CHEBI:58937"/>
    </ligand>
</feature>
<feature type="binding site" evidence="10">
    <location>
        <begin position="122"/>
        <end position="124"/>
    </location>
    <ligand>
        <name>thiamine diphosphate</name>
        <dbReference type="ChEBI" id="CHEBI:58937"/>
    </ligand>
</feature>
<evidence type="ECO:0000256" key="4">
    <source>
        <dbReference type="ARBA" id="ARBA00022679"/>
    </source>
</evidence>
<comment type="subunit">
    <text evidence="3 10">Homodimer.</text>
</comment>
<proteinExistence type="inferred from homology"/>
<keyword evidence="4 10" id="KW-0808">Transferase</keyword>
<feature type="binding site" evidence="10">
    <location>
        <position position="295"/>
    </location>
    <ligand>
        <name>thiamine diphosphate</name>
        <dbReference type="ChEBI" id="CHEBI:58937"/>
    </ligand>
</feature>
<keyword evidence="5 10" id="KW-0479">Metal-binding</keyword>
<dbReference type="Gene3D" id="3.40.50.920">
    <property type="match status" value="1"/>
</dbReference>
<comment type="cofactor">
    <cofactor evidence="10">
        <name>Mg(2+)</name>
        <dbReference type="ChEBI" id="CHEBI:18420"/>
    </cofactor>
    <text evidence="10">Binds 1 Mg(2+) ion per subunit.</text>
</comment>
<evidence type="ECO:0000313" key="12">
    <source>
        <dbReference type="EMBL" id="GAA2871733.1"/>
    </source>
</evidence>
<evidence type="ECO:0000313" key="13">
    <source>
        <dbReference type="Proteomes" id="UP001500831"/>
    </source>
</evidence>
<dbReference type="PROSITE" id="PS00801">
    <property type="entry name" value="TRANSKETOLASE_1"/>
    <property type="match status" value="1"/>
</dbReference>
<dbReference type="Pfam" id="PF02779">
    <property type="entry name" value="Transket_pyr"/>
    <property type="match status" value="1"/>
</dbReference>
<feature type="binding site" evidence="10">
    <location>
        <position position="184"/>
    </location>
    <ligand>
        <name>thiamine diphosphate</name>
        <dbReference type="ChEBI" id="CHEBI:58937"/>
    </ligand>
</feature>
<dbReference type="SUPFAM" id="SSF52518">
    <property type="entry name" value="Thiamin diphosphate-binding fold (THDP-binding)"/>
    <property type="match status" value="2"/>
</dbReference>
<keyword evidence="13" id="KW-1185">Reference proteome</keyword>
<dbReference type="Pfam" id="PF13292">
    <property type="entry name" value="DXP_synthase_N"/>
    <property type="match status" value="1"/>
</dbReference>
<name>A0ABP6ID52_9ACTN</name>
<comment type="similarity">
    <text evidence="2 10">Belongs to the transketolase family. DXPS subfamily.</text>
</comment>
<dbReference type="InterPro" id="IPR049557">
    <property type="entry name" value="Transketolase_CS"/>
</dbReference>
<gene>
    <name evidence="12" type="primary">dxs_2</name>
    <name evidence="10" type="synonym">dxs</name>
    <name evidence="12" type="ORF">GCM10010517_32040</name>
</gene>
<evidence type="ECO:0000256" key="8">
    <source>
        <dbReference type="ARBA" id="ARBA00023052"/>
    </source>
</evidence>
<keyword evidence="9 10" id="KW-0414">Isoprene biosynthesis</keyword>
<organism evidence="12 13">
    <name type="scientific">Streptosporangium fragile</name>
    <dbReference type="NCBI Taxonomy" id="46186"/>
    <lineage>
        <taxon>Bacteria</taxon>
        <taxon>Bacillati</taxon>
        <taxon>Actinomycetota</taxon>
        <taxon>Actinomycetes</taxon>
        <taxon>Streptosporangiales</taxon>
        <taxon>Streptosporangiaceae</taxon>
        <taxon>Streptosporangium</taxon>
    </lineage>
</organism>
<evidence type="ECO:0000256" key="5">
    <source>
        <dbReference type="ARBA" id="ARBA00022723"/>
    </source>
</evidence>
<dbReference type="SUPFAM" id="SSF52922">
    <property type="entry name" value="TK C-terminal domain-like"/>
    <property type="match status" value="1"/>
</dbReference>
<dbReference type="PANTHER" id="PTHR43322:SF5">
    <property type="entry name" value="1-DEOXY-D-XYLULOSE-5-PHOSPHATE SYNTHASE, CHLOROPLASTIC"/>
    <property type="match status" value="1"/>
</dbReference>
<feature type="binding site" evidence="10">
    <location>
        <position position="154"/>
    </location>
    <ligand>
        <name>Mg(2+)</name>
        <dbReference type="ChEBI" id="CHEBI:18420"/>
    </ligand>
</feature>
<comment type="catalytic activity">
    <reaction evidence="10">
        <text>D-glyceraldehyde 3-phosphate + pyruvate + H(+) = 1-deoxy-D-xylulose 5-phosphate + CO2</text>
        <dbReference type="Rhea" id="RHEA:12605"/>
        <dbReference type="ChEBI" id="CHEBI:15361"/>
        <dbReference type="ChEBI" id="CHEBI:15378"/>
        <dbReference type="ChEBI" id="CHEBI:16526"/>
        <dbReference type="ChEBI" id="CHEBI:57792"/>
        <dbReference type="ChEBI" id="CHEBI:59776"/>
        <dbReference type="EC" id="2.2.1.7"/>
    </reaction>
</comment>
<evidence type="ECO:0000256" key="2">
    <source>
        <dbReference type="ARBA" id="ARBA00011081"/>
    </source>
</evidence>
<feature type="binding site" evidence="10">
    <location>
        <position position="375"/>
    </location>
    <ligand>
        <name>thiamine diphosphate</name>
        <dbReference type="ChEBI" id="CHEBI:58937"/>
    </ligand>
</feature>
<dbReference type="InterPro" id="IPR009014">
    <property type="entry name" value="Transketo_C/PFOR_II"/>
</dbReference>
<evidence type="ECO:0000256" key="10">
    <source>
        <dbReference type="HAMAP-Rule" id="MF_00315"/>
    </source>
</evidence>
<dbReference type="InterPro" id="IPR005477">
    <property type="entry name" value="Dxylulose-5-P_synthase"/>
</dbReference>
<dbReference type="EMBL" id="BAAAVI010000020">
    <property type="protein sequence ID" value="GAA2871733.1"/>
    <property type="molecule type" value="Genomic_DNA"/>
</dbReference>
<evidence type="ECO:0000259" key="11">
    <source>
        <dbReference type="SMART" id="SM00861"/>
    </source>
</evidence>
<dbReference type="InterPro" id="IPR020826">
    <property type="entry name" value="Transketolase_BS"/>
</dbReference>
<dbReference type="RefSeq" id="WP_344972001.1">
    <property type="nucleotide sequence ID" value="NZ_BAAAVI010000020.1"/>
</dbReference>
<dbReference type="SMART" id="SM00861">
    <property type="entry name" value="Transket_pyr"/>
    <property type="match status" value="1"/>
</dbReference>
<evidence type="ECO:0000256" key="3">
    <source>
        <dbReference type="ARBA" id="ARBA00011738"/>
    </source>
</evidence>
<sequence>MSELTGQPGSLLESVKGPRDLKLLGADKLPRLAAEIRDLLISSTARTGGHLGPNLGVVELTIAIHRVFDSPHDRILWDTGHQAYVHKMLTGRAGRFDTLRQEGGLSGYPSQAESEHDIIENSHASTALSYADGLAKAYRLRGETDRAVVAVIGDGALTGGMAWEALNNIAARKDLPLIIVVNDNGRSYSPTIGGLASHLASLRATQGYEDLLDFVKDNLNKVPVVGPPVYDALHGVKKGLKDVLAPQVMFEDLGLKYIGLVDGHDEQAVEAALRKARAFRRPVIVHVLTKKGFGYSPAENHDEDCFHSPGVFDPLTGEEKPKPHGWTNVFSQEIVKLAAERRDIVAITAAMLGPTGLIPFAEAYPDRLYDVGIAEQHALTSAAGLALGGLHPVVAVYATFLNRAFDQLLMDVALHRLPVTVVLDRAGVTGDDGASHNGMWDLSILQVVPGLSIAVPRDEPRLRELLAEAVRVDDGPTVVRYPKGPVGPEIEAVGRLGEMDVLRAGDPDVLLVAVGPMAEICLDAAALLDAQGISATVVDPRWVKPLDEALVLAARAHKLVVVVEDGGRVGGVGDAVARMLRDADVDVPVRTYGIPQRFLDHAKRAKILSDIGLTAQDIAREITEAVAKRSPVLENHPTR</sequence>
<comment type="pathway">
    <text evidence="1 10">Metabolic intermediate biosynthesis; 1-deoxy-D-xylulose 5-phosphate biosynthesis; 1-deoxy-D-xylulose 5-phosphate from D-glyceraldehyde 3-phosphate and pyruvate: step 1/1.</text>
</comment>
<dbReference type="PROSITE" id="PS00802">
    <property type="entry name" value="TRANSKETOLASE_2"/>
    <property type="match status" value="1"/>
</dbReference>